<proteinExistence type="predicted"/>
<evidence type="ECO:0000256" key="2">
    <source>
        <dbReference type="SAM" id="Phobius"/>
    </source>
</evidence>
<comment type="caution">
    <text evidence="3">The sequence shown here is derived from an EMBL/GenBank/DDBJ whole genome shotgun (WGS) entry which is preliminary data.</text>
</comment>
<feature type="region of interest" description="Disordered" evidence="1">
    <location>
        <begin position="207"/>
        <end position="234"/>
    </location>
</feature>
<dbReference type="AlphaFoldDB" id="A0A0F9VHH4"/>
<feature type="transmembrane region" description="Helical" evidence="2">
    <location>
        <begin position="31"/>
        <end position="49"/>
    </location>
</feature>
<sequence>MKAERRHELEHNTLDNELAKTISFFRKHGNTIFWCVIIAAVVFMAVMFFHQRANRRQHAAEFEFEATLSDRSLTAEDRRARLEALTEQSTDRRIAAMASITLGDEGLREVMLGGSSVPPTQAMGQAAEHYQRVVDRFSDFPILLAKAHVGLATVSENLTAFGRPAEFARARQHYEAALAIEGAAGTPATVLAAQRMLSLPDLRKKARMAPPTMPPSLAPPARAMVPDFAPEPIP</sequence>
<protein>
    <recommendedName>
        <fullName evidence="4">Tetratricopeptide repeat-like domain-containing protein</fullName>
    </recommendedName>
</protein>
<keyword evidence="2" id="KW-1133">Transmembrane helix</keyword>
<gene>
    <name evidence="3" type="ORF">LCGC14_0094340</name>
</gene>
<organism evidence="3">
    <name type="scientific">marine sediment metagenome</name>
    <dbReference type="NCBI Taxonomy" id="412755"/>
    <lineage>
        <taxon>unclassified sequences</taxon>
        <taxon>metagenomes</taxon>
        <taxon>ecological metagenomes</taxon>
    </lineage>
</organism>
<keyword evidence="2" id="KW-0812">Transmembrane</keyword>
<evidence type="ECO:0000313" key="3">
    <source>
        <dbReference type="EMBL" id="KKO03510.1"/>
    </source>
</evidence>
<dbReference type="EMBL" id="LAZR01000026">
    <property type="protein sequence ID" value="KKO03510.1"/>
    <property type="molecule type" value="Genomic_DNA"/>
</dbReference>
<accession>A0A0F9VHH4</accession>
<evidence type="ECO:0000256" key="1">
    <source>
        <dbReference type="SAM" id="MobiDB-lite"/>
    </source>
</evidence>
<keyword evidence="2" id="KW-0472">Membrane</keyword>
<name>A0A0F9VHH4_9ZZZZ</name>
<reference evidence="3" key="1">
    <citation type="journal article" date="2015" name="Nature">
        <title>Complex archaea that bridge the gap between prokaryotes and eukaryotes.</title>
        <authorList>
            <person name="Spang A."/>
            <person name="Saw J.H."/>
            <person name="Jorgensen S.L."/>
            <person name="Zaremba-Niedzwiedzka K."/>
            <person name="Martijn J."/>
            <person name="Lind A.E."/>
            <person name="van Eijk R."/>
            <person name="Schleper C."/>
            <person name="Guy L."/>
            <person name="Ettema T.J."/>
        </authorList>
    </citation>
    <scope>NUCLEOTIDE SEQUENCE</scope>
</reference>
<evidence type="ECO:0008006" key="4">
    <source>
        <dbReference type="Google" id="ProtNLM"/>
    </source>
</evidence>